<feature type="region of interest" description="Disordered" evidence="1">
    <location>
        <begin position="150"/>
        <end position="178"/>
    </location>
</feature>
<dbReference type="Proteomes" id="UP000249590">
    <property type="component" value="Unassembled WGS sequence"/>
</dbReference>
<dbReference type="SUPFAM" id="SSF54427">
    <property type="entry name" value="NTF2-like"/>
    <property type="match status" value="1"/>
</dbReference>
<dbReference type="InterPro" id="IPR007379">
    <property type="entry name" value="Tim44-like_dom"/>
</dbReference>
<proteinExistence type="predicted"/>
<name>A0A8B2NY17_9HYPH</name>
<reference evidence="5 6" key="1">
    <citation type="submission" date="2018-05" db="EMBL/GenBank/DDBJ databases">
        <title>Acuticoccus sediminis sp. nov., isolated from deep-sea sediment of Indian Ocean.</title>
        <authorList>
            <person name="Liu X."/>
            <person name="Lai Q."/>
            <person name="Du Y."/>
            <person name="Sun F."/>
            <person name="Zhang X."/>
            <person name="Wang S."/>
            <person name="Shao Z."/>
        </authorList>
    </citation>
    <scope>NUCLEOTIDE SEQUENCE [LARGE SCALE GENOMIC DNA]</scope>
    <source>
        <strain evidence="5 6">PTG4-2</strain>
    </source>
</reference>
<dbReference type="AlphaFoldDB" id="A0A8B2NY17"/>
<dbReference type="SMART" id="SM00978">
    <property type="entry name" value="Tim44"/>
    <property type="match status" value="1"/>
</dbReference>
<evidence type="ECO:0000256" key="3">
    <source>
        <dbReference type="SAM" id="SignalP"/>
    </source>
</evidence>
<evidence type="ECO:0000259" key="4">
    <source>
        <dbReference type="SMART" id="SM00978"/>
    </source>
</evidence>
<keyword evidence="2" id="KW-0472">Membrane</keyword>
<organism evidence="5 6">
    <name type="scientific">Acuticoccus sediminis</name>
    <dbReference type="NCBI Taxonomy" id="2184697"/>
    <lineage>
        <taxon>Bacteria</taxon>
        <taxon>Pseudomonadati</taxon>
        <taxon>Pseudomonadota</taxon>
        <taxon>Alphaproteobacteria</taxon>
        <taxon>Hyphomicrobiales</taxon>
        <taxon>Amorphaceae</taxon>
        <taxon>Acuticoccus</taxon>
    </lineage>
</organism>
<dbReference type="Gene3D" id="3.10.450.240">
    <property type="match status" value="1"/>
</dbReference>
<dbReference type="EMBL" id="QHHQ01000003">
    <property type="protein sequence ID" value="RAI00678.1"/>
    <property type="molecule type" value="Genomic_DNA"/>
</dbReference>
<feature type="compositionally biased region" description="Low complexity" evidence="1">
    <location>
        <begin position="38"/>
        <end position="59"/>
    </location>
</feature>
<keyword evidence="3" id="KW-0732">Signal</keyword>
<feature type="compositionally biased region" description="Polar residues" evidence="1">
    <location>
        <begin position="60"/>
        <end position="72"/>
    </location>
</feature>
<comment type="caution">
    <text evidence="5">The sequence shown here is derived from an EMBL/GenBank/DDBJ whole genome shotgun (WGS) entry which is preliminary data.</text>
</comment>
<dbReference type="OrthoDB" id="9780873at2"/>
<dbReference type="PANTHER" id="PTHR41542">
    <property type="entry name" value="BLL5807 PROTEIN"/>
    <property type="match status" value="1"/>
</dbReference>
<feature type="compositionally biased region" description="Low complexity" evidence="1">
    <location>
        <begin position="73"/>
        <end position="86"/>
    </location>
</feature>
<sequence length="344" mass="36285">MRFFNSMKALLALAVIGMSVSLVAVDHAEARRGGSFGSRGARTYSAPSPTTTAPRTTSPVNRSMTPQQQGTPASQAARGTQGAQQGRRGMFGGLAGGLLGGLMLGGLIGMLMGNGLGGMAGFLGLILQVGIAILVVSLIMRWFRSRQQPSYAGANGPQRYDEPPQPQNDMRYSANESASAGGGASYGAGSGLGGSSGLGGGAAMPPSGGGDEIGLTEQDYDAFEQLLTEVQAAFTREDYAGLRDRCTPEIVSFLSEELSQNAVNGLRNEVLDVKLLEGDLSEAWREGNDEYATVAMRYESIDIMRDRESGEIREGESHPTETVELWTFVRPMGGSWKLSAIQEA</sequence>
<feature type="chain" id="PRO_5032614388" description="Tim44-like domain-containing protein" evidence="3">
    <location>
        <begin position="25"/>
        <end position="344"/>
    </location>
</feature>
<gene>
    <name evidence="5" type="ORF">DLJ53_15615</name>
</gene>
<dbReference type="PANTHER" id="PTHR41542:SF1">
    <property type="entry name" value="BLL5807 PROTEIN"/>
    <property type="match status" value="1"/>
</dbReference>
<keyword evidence="2" id="KW-1133">Transmembrane helix</keyword>
<feature type="transmembrane region" description="Helical" evidence="2">
    <location>
        <begin position="91"/>
        <end position="113"/>
    </location>
</feature>
<keyword evidence="6" id="KW-1185">Reference proteome</keyword>
<evidence type="ECO:0000256" key="2">
    <source>
        <dbReference type="SAM" id="Phobius"/>
    </source>
</evidence>
<keyword evidence="2" id="KW-0812">Transmembrane</keyword>
<evidence type="ECO:0000256" key="1">
    <source>
        <dbReference type="SAM" id="MobiDB-lite"/>
    </source>
</evidence>
<feature type="compositionally biased region" description="Polar residues" evidence="1">
    <location>
        <begin position="167"/>
        <end position="176"/>
    </location>
</feature>
<dbReference type="InterPro" id="IPR032710">
    <property type="entry name" value="NTF2-like_dom_sf"/>
</dbReference>
<feature type="region of interest" description="Disordered" evidence="1">
    <location>
        <begin position="32"/>
        <end position="86"/>
    </location>
</feature>
<evidence type="ECO:0000313" key="6">
    <source>
        <dbReference type="Proteomes" id="UP000249590"/>
    </source>
</evidence>
<evidence type="ECO:0000313" key="5">
    <source>
        <dbReference type="EMBL" id="RAI00678.1"/>
    </source>
</evidence>
<accession>A0A8B2NY17</accession>
<feature type="signal peptide" evidence="3">
    <location>
        <begin position="1"/>
        <end position="24"/>
    </location>
</feature>
<feature type="transmembrane region" description="Helical" evidence="2">
    <location>
        <begin position="119"/>
        <end position="140"/>
    </location>
</feature>
<dbReference type="RefSeq" id="WP_111346833.1">
    <property type="nucleotide sequence ID" value="NZ_JAIWKD010000008.1"/>
</dbReference>
<protein>
    <recommendedName>
        <fullName evidence="4">Tim44-like domain-containing protein</fullName>
    </recommendedName>
</protein>
<feature type="domain" description="Tim44-like" evidence="4">
    <location>
        <begin position="200"/>
        <end position="343"/>
    </location>
</feature>
<dbReference type="Pfam" id="PF04280">
    <property type="entry name" value="Tim44"/>
    <property type="match status" value="1"/>
</dbReference>